<dbReference type="Gene3D" id="2.40.70.10">
    <property type="entry name" value="Acid Proteases"/>
    <property type="match status" value="1"/>
</dbReference>
<feature type="region of interest" description="Disordered" evidence="1">
    <location>
        <begin position="35"/>
        <end position="107"/>
    </location>
</feature>
<keyword evidence="3" id="KW-0548">Nucleotidyltransferase</keyword>
<organism evidence="3 4">
    <name type="scientific">Tanacetum coccineum</name>
    <dbReference type="NCBI Taxonomy" id="301880"/>
    <lineage>
        <taxon>Eukaryota</taxon>
        <taxon>Viridiplantae</taxon>
        <taxon>Streptophyta</taxon>
        <taxon>Embryophyta</taxon>
        <taxon>Tracheophyta</taxon>
        <taxon>Spermatophyta</taxon>
        <taxon>Magnoliopsida</taxon>
        <taxon>eudicotyledons</taxon>
        <taxon>Gunneridae</taxon>
        <taxon>Pentapetalae</taxon>
        <taxon>asterids</taxon>
        <taxon>campanulids</taxon>
        <taxon>Asterales</taxon>
        <taxon>Asteraceae</taxon>
        <taxon>Asteroideae</taxon>
        <taxon>Anthemideae</taxon>
        <taxon>Anthemidinae</taxon>
        <taxon>Tanacetum</taxon>
    </lineage>
</organism>
<feature type="compositionally biased region" description="Low complexity" evidence="1">
    <location>
        <begin position="692"/>
        <end position="703"/>
    </location>
</feature>
<proteinExistence type="predicted"/>
<dbReference type="InterPro" id="IPR056924">
    <property type="entry name" value="SH3_Tf2-1"/>
</dbReference>
<feature type="domain" description="Tf2-1-like SH3-like" evidence="2">
    <location>
        <begin position="950"/>
        <end position="998"/>
    </location>
</feature>
<dbReference type="PANTHER" id="PTHR33067:SF35">
    <property type="entry name" value="ASPARTIC PEPTIDASE DDI1-TYPE DOMAIN-CONTAINING PROTEIN"/>
    <property type="match status" value="1"/>
</dbReference>
<dbReference type="CDD" id="cd00303">
    <property type="entry name" value="retropepsin_like"/>
    <property type="match status" value="1"/>
</dbReference>
<keyword evidence="3" id="KW-0808">Transferase</keyword>
<sequence length="1081" mass="124574">MIVQHHKERREQYSQILSTISKRKTPKLEASTFAITTRSGISTRDPPFPAPPRPATENFIERETEKEGLKGAKPNITHRPAPRPSILYPPSKTSNLPFPSRLKKQKKDDEDERLLSIFKQIHINLPFLEPMIHMAKGAKVLKDLLSHKEKLEKAASSVKLSEECSAIIQRRASINLMPHSLFRTLGISKLKPTKRSIQLADRSIKYPMGVCENLLVKVGKFIFPVDFVILKMDEDELVLIILGQPFLATARAMIDVHEGKLTLRVGNETITFNIGKSMKSKHFCDDYLYCADHTAKLMQEQWVDTVNHDGKWTKEDEKEDSNKVLAVSFYPRTEPVEPLEWKAPNNRLEPSNVEPPKLELKELPEHIEYAFLQEDNQLPVVISSALSTDEKTRLLEVLRNHKWAIAWSIADIKGTDSPFCTHKILMEDEFKPSVQPQRWVNPNIKEVVPKKGGMTIVKKEKDEIIPQRTITGWCMCIDYRCVIKPLLSLDILLPSIRFPYTVKVIEQPMARSGTDLKMAKLLASVAICQIWGCYTGGIDCLPIATIFEELVRMGIPIPSNDPLLSGKERMQLTKLMILCTNLQKQVLDLEKAKGPPSKGDCKDSLDAQEDASNQRRSFKYIDKDTKVSLVDEIQGRTNNAEMFDTDDLHGDEVIVDMAVAEKQEQSAKIDEITLAQTLIEIKAAPLPSEFRTTTSSPQASQPSKTKDKGKAIMINQKLQAKLIEEERLTRKKEEEANIALIESWENTQAMMEADRLLAERLQTREQEELTDEEKAKLFMEFMEKRREKKIGYSISTKKTNRPPTKTKKRNKMSIYLKHIGNEERKFFFVGYTYRGSKICGKVEDESISKKIENEEVEVYKEAELKEHMVKGIDREDLQTLWKLVKTKHGDTRPKDEHERVLWGPVLGYDRLVFRAKVIKNQRNEIRDAKNESHIKTLETYHANEDVRICFDKRGMLNPHYIRPFKICARARTVAIRLELPDQLSRVYSTFHVSNLKKCLPDETLGIPLDEIQIDDKLHFVEEPIEIMDREVKRLKQIRIHYVKVRWNSRRGPELTWEREDRFQKKYPHLIANFAPSLNATT</sequence>
<keyword evidence="4" id="KW-1185">Reference proteome</keyword>
<dbReference type="Pfam" id="PF24626">
    <property type="entry name" value="SH3_Tf2-1"/>
    <property type="match status" value="1"/>
</dbReference>
<feature type="region of interest" description="Disordered" evidence="1">
    <location>
        <begin position="688"/>
        <end position="709"/>
    </location>
</feature>
<reference evidence="3" key="2">
    <citation type="submission" date="2022-01" db="EMBL/GenBank/DDBJ databases">
        <authorList>
            <person name="Yamashiro T."/>
            <person name="Shiraishi A."/>
            <person name="Satake H."/>
            <person name="Nakayama K."/>
        </authorList>
    </citation>
    <scope>NUCLEOTIDE SEQUENCE</scope>
</reference>
<evidence type="ECO:0000313" key="4">
    <source>
        <dbReference type="Proteomes" id="UP001151760"/>
    </source>
</evidence>
<dbReference type="GO" id="GO:0003887">
    <property type="term" value="F:DNA-directed DNA polymerase activity"/>
    <property type="evidence" value="ECO:0007669"/>
    <property type="project" value="UniProtKB-KW"/>
</dbReference>
<feature type="region of interest" description="Disordered" evidence="1">
    <location>
        <begin position="593"/>
        <end position="616"/>
    </location>
</feature>
<dbReference type="EMBL" id="BQNB010012655">
    <property type="protein sequence ID" value="GJT06278.1"/>
    <property type="molecule type" value="Genomic_DNA"/>
</dbReference>
<keyword evidence="3" id="KW-0239">DNA-directed DNA polymerase</keyword>
<feature type="compositionally biased region" description="Basic and acidic residues" evidence="1">
    <location>
        <begin position="593"/>
        <end position="605"/>
    </location>
</feature>
<accession>A0ABQ5AV73</accession>
<evidence type="ECO:0000313" key="3">
    <source>
        <dbReference type="EMBL" id="GJT06278.1"/>
    </source>
</evidence>
<gene>
    <name evidence="3" type="ORF">Tco_0840740</name>
</gene>
<dbReference type="InterPro" id="IPR021109">
    <property type="entry name" value="Peptidase_aspartic_dom_sf"/>
</dbReference>
<evidence type="ECO:0000256" key="1">
    <source>
        <dbReference type="SAM" id="MobiDB-lite"/>
    </source>
</evidence>
<dbReference type="Proteomes" id="UP001151760">
    <property type="component" value="Unassembled WGS sequence"/>
</dbReference>
<name>A0ABQ5AV73_9ASTR</name>
<feature type="compositionally biased region" description="Basic and acidic residues" evidence="1">
    <location>
        <begin position="59"/>
        <end position="70"/>
    </location>
</feature>
<protein>
    <submittedName>
        <fullName evidence="3">DNA-directed DNA polymerase</fullName>
    </submittedName>
</protein>
<dbReference type="PANTHER" id="PTHR33067">
    <property type="entry name" value="RNA-DIRECTED DNA POLYMERASE-RELATED"/>
    <property type="match status" value="1"/>
</dbReference>
<comment type="caution">
    <text evidence="3">The sequence shown here is derived from an EMBL/GenBank/DDBJ whole genome shotgun (WGS) entry which is preliminary data.</text>
</comment>
<evidence type="ECO:0000259" key="2">
    <source>
        <dbReference type="Pfam" id="PF24626"/>
    </source>
</evidence>
<reference evidence="3" key="1">
    <citation type="journal article" date="2022" name="Int. J. Mol. Sci.">
        <title>Draft Genome of Tanacetum Coccineum: Genomic Comparison of Closely Related Tanacetum-Family Plants.</title>
        <authorList>
            <person name="Yamashiro T."/>
            <person name="Shiraishi A."/>
            <person name="Nakayama K."/>
            <person name="Satake H."/>
        </authorList>
    </citation>
    <scope>NUCLEOTIDE SEQUENCE</scope>
</reference>